<proteinExistence type="predicted"/>
<dbReference type="SUPFAM" id="SSF48498">
    <property type="entry name" value="Tetracyclin repressor-like, C-terminal domain"/>
    <property type="match status" value="1"/>
</dbReference>
<sequence>MKLINGGSVIKKLRRLKNMARKKTITREQILAAAYEVAATDGFTRFTARNIANKMNCSTQPIYLEFKNMDDLRQALFEQIYDHLQYEVFTVEHTGNTIIDLAFNYIHFARREKKLYRSLYLEEYGGGKEMQNFSYTYFVNTVKRDPAYVNLSEEQIESLYNGTWIIATGIAALMSSSIIHPTDEQIEKMIQDSIDAILKFKEPIEID</sequence>
<evidence type="ECO:0000313" key="2">
    <source>
        <dbReference type="EMBL" id="OOL82378.1"/>
    </source>
</evidence>
<evidence type="ECO:0000313" key="3">
    <source>
        <dbReference type="Proteomes" id="UP000191171"/>
    </source>
</evidence>
<comment type="caution">
    <text evidence="2">The sequence shown here is derived from an EMBL/GenBank/DDBJ whole genome shotgun (WGS) entry which is preliminary data.</text>
</comment>
<organism evidence="2 3">
    <name type="scientific">Enterococcus faecium</name>
    <name type="common">Streptococcus faecium</name>
    <dbReference type="NCBI Taxonomy" id="1352"/>
    <lineage>
        <taxon>Bacteria</taxon>
        <taxon>Bacillati</taxon>
        <taxon>Bacillota</taxon>
        <taxon>Bacilli</taxon>
        <taxon>Lactobacillales</taxon>
        <taxon>Enterococcaceae</taxon>
        <taxon>Enterococcus</taxon>
    </lineage>
</organism>
<dbReference type="Proteomes" id="UP000191171">
    <property type="component" value="Unassembled WGS sequence"/>
</dbReference>
<keyword evidence="1" id="KW-0238">DNA-binding</keyword>
<name>A0A1S8I3M5_ENTFC</name>
<reference evidence="2 3" key="1">
    <citation type="submission" date="2017-02" db="EMBL/GenBank/DDBJ databases">
        <title>Clonality and virulence of isolates of VRE in Hematopoietic Stem Cell Transplanted (HSCT) patients.</title>
        <authorList>
            <person name="Marchi A.P."/>
            <person name="Martins R.C."/>
            <person name="Marie S.K."/>
            <person name="Levin A.S."/>
            <person name="Costa S.F."/>
        </authorList>
    </citation>
    <scope>NUCLEOTIDE SEQUENCE [LARGE SCALE GENOMIC DNA]</scope>
    <source>
        <strain evidence="2 3">LIM1759</strain>
    </source>
</reference>
<dbReference type="Pfam" id="PF00440">
    <property type="entry name" value="TetR_N"/>
    <property type="match status" value="1"/>
</dbReference>
<dbReference type="SUPFAM" id="SSF46689">
    <property type="entry name" value="Homeodomain-like"/>
    <property type="match status" value="1"/>
</dbReference>
<dbReference type="GO" id="GO:0003677">
    <property type="term" value="F:DNA binding"/>
    <property type="evidence" value="ECO:0007669"/>
    <property type="project" value="UniProtKB-UniRule"/>
</dbReference>
<protein>
    <submittedName>
        <fullName evidence="2">TetR family transcriptional regulator</fullName>
    </submittedName>
</protein>
<gene>
    <name evidence="2" type="ORF">B1P95_09735</name>
</gene>
<dbReference type="EMBL" id="MVGJ01000052">
    <property type="protein sequence ID" value="OOL82378.1"/>
    <property type="molecule type" value="Genomic_DNA"/>
</dbReference>
<evidence type="ECO:0000256" key="1">
    <source>
        <dbReference type="ARBA" id="ARBA00023125"/>
    </source>
</evidence>
<dbReference type="InterPro" id="IPR036271">
    <property type="entry name" value="Tet_transcr_reg_TetR-rel_C_sf"/>
</dbReference>
<accession>A0A1S8I3M5</accession>
<dbReference type="AlphaFoldDB" id="A0A1S8I3M5"/>
<dbReference type="InterPro" id="IPR001647">
    <property type="entry name" value="HTH_TetR"/>
</dbReference>
<dbReference type="InterPro" id="IPR009057">
    <property type="entry name" value="Homeodomain-like_sf"/>
</dbReference>
<dbReference type="Gene3D" id="1.10.357.10">
    <property type="entry name" value="Tetracycline Repressor, domain 2"/>
    <property type="match status" value="1"/>
</dbReference>
<dbReference type="PROSITE" id="PS50977">
    <property type="entry name" value="HTH_TETR_2"/>
    <property type="match status" value="1"/>
</dbReference>